<sequence length="121" mass="12003">MKKNDRQFMVILGLVIATGLVMGLIAFRMTAGGSAAAATAAVKPIGGDPNAPKPSAADEASAQDGSSGSTESQASDQVVSKDGEATDVATPEPAAPPPPPPPVATVEEPSDYAQPSGETQS</sequence>
<organism evidence="2 3">
    <name type="scientific">Sphingomonas panacisoli</name>
    <dbReference type="NCBI Taxonomy" id="1813879"/>
    <lineage>
        <taxon>Bacteria</taxon>
        <taxon>Pseudomonadati</taxon>
        <taxon>Pseudomonadota</taxon>
        <taxon>Alphaproteobacteria</taxon>
        <taxon>Sphingomonadales</taxon>
        <taxon>Sphingomonadaceae</taxon>
        <taxon>Sphingomonas</taxon>
    </lineage>
</organism>
<reference evidence="2 3" key="1">
    <citation type="submission" date="2019-07" db="EMBL/GenBank/DDBJ databases">
        <title>Full genome sequence of Sphingomonas sp. 4R-6-7(HKS19).</title>
        <authorList>
            <person name="Im W.-T."/>
        </authorList>
    </citation>
    <scope>NUCLEOTIDE SEQUENCE [LARGE SCALE GENOMIC DNA]</scope>
    <source>
        <strain evidence="2 3">HKS19</strain>
    </source>
</reference>
<keyword evidence="3" id="KW-1185">Reference proteome</keyword>
<dbReference type="EMBL" id="CP042306">
    <property type="protein sequence ID" value="QDZ07272.1"/>
    <property type="molecule type" value="Genomic_DNA"/>
</dbReference>
<evidence type="ECO:0000313" key="2">
    <source>
        <dbReference type="EMBL" id="QDZ07272.1"/>
    </source>
</evidence>
<feature type="region of interest" description="Disordered" evidence="1">
    <location>
        <begin position="43"/>
        <end position="121"/>
    </location>
</feature>
<evidence type="ECO:0000256" key="1">
    <source>
        <dbReference type="SAM" id="MobiDB-lite"/>
    </source>
</evidence>
<feature type="compositionally biased region" description="Pro residues" evidence="1">
    <location>
        <begin position="93"/>
        <end position="103"/>
    </location>
</feature>
<dbReference type="Proteomes" id="UP000315673">
    <property type="component" value="Chromosome"/>
</dbReference>
<feature type="compositionally biased region" description="Polar residues" evidence="1">
    <location>
        <begin position="63"/>
        <end position="78"/>
    </location>
</feature>
<evidence type="ECO:0000313" key="3">
    <source>
        <dbReference type="Proteomes" id="UP000315673"/>
    </source>
</evidence>
<gene>
    <name evidence="2" type="ORF">FPZ24_07095</name>
</gene>
<protein>
    <submittedName>
        <fullName evidence="2">Uncharacterized protein</fullName>
    </submittedName>
</protein>
<dbReference type="AlphaFoldDB" id="A0A5B8LI11"/>
<accession>A0A5B8LI11</accession>
<proteinExistence type="predicted"/>
<dbReference type="RefSeq" id="WP_146570541.1">
    <property type="nucleotide sequence ID" value="NZ_CP042306.1"/>
</dbReference>
<dbReference type="KEGG" id="spai:FPZ24_07095"/>
<name>A0A5B8LI11_9SPHN</name>